<protein>
    <submittedName>
        <fullName evidence="1">Uncharacterized protein</fullName>
    </submittedName>
</protein>
<organism evidence="1">
    <name type="scientific">Anguilla anguilla</name>
    <name type="common">European freshwater eel</name>
    <name type="synonym">Muraena anguilla</name>
    <dbReference type="NCBI Taxonomy" id="7936"/>
    <lineage>
        <taxon>Eukaryota</taxon>
        <taxon>Metazoa</taxon>
        <taxon>Chordata</taxon>
        <taxon>Craniata</taxon>
        <taxon>Vertebrata</taxon>
        <taxon>Euteleostomi</taxon>
        <taxon>Actinopterygii</taxon>
        <taxon>Neopterygii</taxon>
        <taxon>Teleostei</taxon>
        <taxon>Anguilliformes</taxon>
        <taxon>Anguillidae</taxon>
        <taxon>Anguilla</taxon>
    </lineage>
</organism>
<accession>A0A0E9XJY2</accession>
<reference evidence="1" key="1">
    <citation type="submission" date="2014-11" db="EMBL/GenBank/DDBJ databases">
        <authorList>
            <person name="Amaro Gonzalez C."/>
        </authorList>
    </citation>
    <scope>NUCLEOTIDE SEQUENCE</scope>
</reference>
<evidence type="ECO:0000313" key="1">
    <source>
        <dbReference type="EMBL" id="JAI01999.1"/>
    </source>
</evidence>
<proteinExistence type="predicted"/>
<dbReference type="EMBL" id="GBXM01006579">
    <property type="protein sequence ID" value="JAI01999.1"/>
    <property type="molecule type" value="Transcribed_RNA"/>
</dbReference>
<dbReference type="AlphaFoldDB" id="A0A0E9XJY2"/>
<reference evidence="1" key="2">
    <citation type="journal article" date="2015" name="Fish Shellfish Immunol.">
        <title>Early steps in the European eel (Anguilla anguilla)-Vibrio vulnificus interaction in the gills: Role of the RtxA13 toxin.</title>
        <authorList>
            <person name="Callol A."/>
            <person name="Pajuelo D."/>
            <person name="Ebbesson L."/>
            <person name="Teles M."/>
            <person name="MacKenzie S."/>
            <person name="Amaro C."/>
        </authorList>
    </citation>
    <scope>NUCLEOTIDE SEQUENCE</scope>
</reference>
<sequence length="35" mass="3990">METHNILKFLCYTVGSMLLEAHFITLANVPVELKL</sequence>
<name>A0A0E9XJY2_ANGAN</name>